<evidence type="ECO:0000313" key="1">
    <source>
        <dbReference type="EMBL" id="MFC5989170.1"/>
    </source>
</evidence>
<name>A0ABW1IVL8_9BACL</name>
<gene>
    <name evidence="1" type="ORF">ACFPXP_22420</name>
</gene>
<sequence length="87" mass="9848">MNAREGCKGCSEKVRVSEKQLERILSALAQHPEDCVDDEQYHKRLAVCRSCPSLAYETTCLHCGCFVAVRAKLKEKDCPFPGQSKWM</sequence>
<dbReference type="Pfam" id="PF19668">
    <property type="entry name" value="DUF6171"/>
    <property type="match status" value="1"/>
</dbReference>
<dbReference type="Proteomes" id="UP001596250">
    <property type="component" value="Unassembled WGS sequence"/>
</dbReference>
<evidence type="ECO:0000313" key="2">
    <source>
        <dbReference type="Proteomes" id="UP001596250"/>
    </source>
</evidence>
<proteinExistence type="predicted"/>
<reference evidence="2" key="1">
    <citation type="journal article" date="2019" name="Int. J. Syst. Evol. Microbiol.">
        <title>The Global Catalogue of Microorganisms (GCM) 10K type strain sequencing project: providing services to taxonomists for standard genome sequencing and annotation.</title>
        <authorList>
            <consortium name="The Broad Institute Genomics Platform"/>
            <consortium name="The Broad Institute Genome Sequencing Center for Infectious Disease"/>
            <person name="Wu L."/>
            <person name="Ma J."/>
        </authorList>
    </citation>
    <scope>NUCLEOTIDE SEQUENCE [LARGE SCALE GENOMIC DNA]</scope>
    <source>
        <strain evidence="2">CCM 8749</strain>
    </source>
</reference>
<dbReference type="EMBL" id="JBHSQV010000187">
    <property type="protein sequence ID" value="MFC5989170.1"/>
    <property type="molecule type" value="Genomic_DNA"/>
</dbReference>
<dbReference type="InterPro" id="IPR046169">
    <property type="entry name" value="DUF6171"/>
</dbReference>
<organism evidence="1 2">
    <name type="scientific">Marinicrinis lubricantis</name>
    <dbReference type="NCBI Taxonomy" id="2086470"/>
    <lineage>
        <taxon>Bacteria</taxon>
        <taxon>Bacillati</taxon>
        <taxon>Bacillota</taxon>
        <taxon>Bacilli</taxon>
        <taxon>Bacillales</taxon>
        <taxon>Paenibacillaceae</taxon>
    </lineage>
</organism>
<keyword evidence="2" id="KW-1185">Reference proteome</keyword>
<protein>
    <submittedName>
        <fullName evidence="1">DUF6171 family protein</fullName>
    </submittedName>
</protein>
<accession>A0ABW1IVL8</accession>
<comment type="caution">
    <text evidence="1">The sequence shown here is derived from an EMBL/GenBank/DDBJ whole genome shotgun (WGS) entry which is preliminary data.</text>
</comment>
<dbReference type="RefSeq" id="WP_379896740.1">
    <property type="nucleotide sequence ID" value="NZ_CBCSCT010000002.1"/>
</dbReference>